<dbReference type="SFLD" id="SFLDG01081">
    <property type="entry name" value="cleavage_of_the_Ca-Cb_bond_in"/>
    <property type="match status" value="1"/>
</dbReference>
<comment type="caution">
    <text evidence="8">The sequence shown here is derived from an EMBL/GenBank/DDBJ whole genome shotgun (WGS) entry which is preliminary data.</text>
</comment>
<name>A0ABU8CD36_9GAMM</name>
<dbReference type="Pfam" id="PF06968">
    <property type="entry name" value="BATS"/>
    <property type="match status" value="1"/>
</dbReference>
<dbReference type="SMART" id="SM00876">
    <property type="entry name" value="BATS"/>
    <property type="match status" value="1"/>
</dbReference>
<evidence type="ECO:0000256" key="4">
    <source>
        <dbReference type="ARBA" id="ARBA00022723"/>
    </source>
</evidence>
<dbReference type="InterPro" id="IPR012726">
    <property type="entry name" value="ThiH"/>
</dbReference>
<dbReference type="PROSITE" id="PS51918">
    <property type="entry name" value="RADICAL_SAM"/>
    <property type="match status" value="1"/>
</dbReference>
<evidence type="ECO:0000259" key="7">
    <source>
        <dbReference type="PROSITE" id="PS51918"/>
    </source>
</evidence>
<dbReference type="PANTHER" id="PTHR43583:SF1">
    <property type="entry name" value="2-IMINOACETATE SYNTHASE"/>
    <property type="match status" value="1"/>
</dbReference>
<evidence type="ECO:0000256" key="5">
    <source>
        <dbReference type="ARBA" id="ARBA00023004"/>
    </source>
</evidence>
<organism evidence="8 9">
    <name type="scientific">Rheinheimera muenzenbergensis</name>
    <dbReference type="NCBI Taxonomy" id="1193628"/>
    <lineage>
        <taxon>Bacteria</taxon>
        <taxon>Pseudomonadati</taxon>
        <taxon>Pseudomonadota</taxon>
        <taxon>Gammaproteobacteria</taxon>
        <taxon>Chromatiales</taxon>
        <taxon>Chromatiaceae</taxon>
        <taxon>Rheinheimera</taxon>
    </lineage>
</organism>
<dbReference type="SUPFAM" id="SSF102114">
    <property type="entry name" value="Radical SAM enzymes"/>
    <property type="match status" value="1"/>
</dbReference>
<sequence>MIAVADTTSSCDGGFIAQWQHQNWQQLQLYSRSFSAIQVQHALQKQQLNLSDLQALLSPAAAPFLPQLANKAQHLTRQRFGRTVQLFAPLYLSNLCANECTYCGFSLSQKVKRRTLTTTEVEQECLAIKAMGIDQVLLVSGEHERKVGIDYFCQILPVVRPHFSQVQLEVQPLSTEDYRRLKQAGVDAVMLYQETYNQLAYQQYHLKGKKSDIHWRLDAPDRVGRAGIDKIGLGILLGLTDWRTDAILLAHHIRYLQKHYWQSRFSLSVPRIRPCSGGATVANPISDKELIQLICAFRLFAPELEISLSTRESAQFRQHVVPLAISSISAGSKTQPGGYSVEPENLEQFSIDDHRSPQQVAEALLQQGLQPVWKDWEPFLGRA</sequence>
<dbReference type="InterPro" id="IPR013785">
    <property type="entry name" value="Aldolase_TIM"/>
</dbReference>
<keyword evidence="2" id="KW-0004">4Fe-4S</keyword>
<keyword evidence="4" id="KW-0479">Metal-binding</keyword>
<accession>A0ABU8CD36</accession>
<dbReference type="InterPro" id="IPR007197">
    <property type="entry name" value="rSAM"/>
</dbReference>
<keyword evidence="3" id="KW-0949">S-adenosyl-L-methionine</keyword>
<reference evidence="8 9" key="1">
    <citation type="journal article" date="2023" name="Ecotoxicol. Environ. Saf.">
        <title>Mercury remediation potential of mercury-resistant strain Rheinheimera metallidurans sp. nov. isolated from a municipal waste dumping site.</title>
        <authorList>
            <person name="Yadav V."/>
            <person name="Manjhi A."/>
            <person name="Vadakedath N."/>
        </authorList>
    </citation>
    <scope>NUCLEOTIDE SEQUENCE [LARGE SCALE GENOMIC DNA]</scope>
    <source>
        <strain evidence="8 9">E-49</strain>
    </source>
</reference>
<dbReference type="SFLD" id="SFLDF00301">
    <property type="entry name" value="2-iminoacetate_synthase_(ThiH)"/>
    <property type="match status" value="1"/>
</dbReference>
<dbReference type="Gene3D" id="3.20.20.70">
    <property type="entry name" value="Aldolase class I"/>
    <property type="match status" value="1"/>
</dbReference>
<dbReference type="Proteomes" id="UP001375382">
    <property type="component" value="Unassembled WGS sequence"/>
</dbReference>
<dbReference type="SFLD" id="SFLDS00029">
    <property type="entry name" value="Radical_SAM"/>
    <property type="match status" value="1"/>
</dbReference>
<dbReference type="CDD" id="cd01335">
    <property type="entry name" value="Radical_SAM"/>
    <property type="match status" value="1"/>
</dbReference>
<dbReference type="InterPro" id="IPR010722">
    <property type="entry name" value="BATS_dom"/>
</dbReference>
<dbReference type="InterPro" id="IPR058240">
    <property type="entry name" value="rSAM_sf"/>
</dbReference>
<keyword evidence="6" id="KW-0411">Iron-sulfur</keyword>
<dbReference type="Pfam" id="PF04055">
    <property type="entry name" value="Radical_SAM"/>
    <property type="match status" value="1"/>
</dbReference>
<keyword evidence="9" id="KW-1185">Reference proteome</keyword>
<protein>
    <submittedName>
        <fullName evidence="8">2-iminoacetate synthase ThiH</fullName>
    </submittedName>
</protein>
<evidence type="ECO:0000313" key="8">
    <source>
        <dbReference type="EMBL" id="MEH8019460.1"/>
    </source>
</evidence>
<proteinExistence type="predicted"/>
<dbReference type="RefSeq" id="WP_335737855.1">
    <property type="nucleotide sequence ID" value="NZ_JALAAR010000028.1"/>
</dbReference>
<evidence type="ECO:0000256" key="1">
    <source>
        <dbReference type="ARBA" id="ARBA00001966"/>
    </source>
</evidence>
<dbReference type="NCBIfam" id="TIGR02351">
    <property type="entry name" value="thiH"/>
    <property type="match status" value="1"/>
</dbReference>
<dbReference type="SFLD" id="SFLDG01060">
    <property type="entry name" value="BATS_domain_containing"/>
    <property type="match status" value="1"/>
</dbReference>
<dbReference type="InterPro" id="IPR034428">
    <property type="entry name" value="ThiH/NoCL/HydG-like"/>
</dbReference>
<dbReference type="EMBL" id="JALAAR010000028">
    <property type="protein sequence ID" value="MEH8019460.1"/>
    <property type="molecule type" value="Genomic_DNA"/>
</dbReference>
<keyword evidence="5" id="KW-0408">Iron</keyword>
<evidence type="ECO:0000256" key="3">
    <source>
        <dbReference type="ARBA" id="ARBA00022691"/>
    </source>
</evidence>
<evidence type="ECO:0000256" key="6">
    <source>
        <dbReference type="ARBA" id="ARBA00023014"/>
    </source>
</evidence>
<evidence type="ECO:0000313" key="9">
    <source>
        <dbReference type="Proteomes" id="UP001375382"/>
    </source>
</evidence>
<feature type="domain" description="Radical SAM core" evidence="7">
    <location>
        <begin position="82"/>
        <end position="317"/>
    </location>
</feature>
<dbReference type="PANTHER" id="PTHR43583">
    <property type="entry name" value="2-IMINOACETATE SYNTHASE"/>
    <property type="match status" value="1"/>
</dbReference>
<comment type="cofactor">
    <cofactor evidence="1">
        <name>[4Fe-4S] cluster</name>
        <dbReference type="ChEBI" id="CHEBI:49883"/>
    </cofactor>
</comment>
<gene>
    <name evidence="8" type="primary">thiH</name>
    <name evidence="8" type="ORF">MN202_19675</name>
</gene>
<evidence type="ECO:0000256" key="2">
    <source>
        <dbReference type="ARBA" id="ARBA00022485"/>
    </source>
</evidence>